<accession>A0A3A1NHW3</accession>
<organism evidence="1 2">
    <name type="scientific">Flagellimonas pelagia</name>
    <dbReference type="NCBI Taxonomy" id="2306998"/>
    <lineage>
        <taxon>Bacteria</taxon>
        <taxon>Pseudomonadati</taxon>
        <taxon>Bacteroidota</taxon>
        <taxon>Flavobacteriia</taxon>
        <taxon>Flavobacteriales</taxon>
        <taxon>Flavobacteriaceae</taxon>
        <taxon>Flagellimonas</taxon>
    </lineage>
</organism>
<evidence type="ECO:0000313" key="2">
    <source>
        <dbReference type="Proteomes" id="UP000266691"/>
    </source>
</evidence>
<proteinExistence type="predicted"/>
<dbReference type="AlphaFoldDB" id="A0A3A1NHW3"/>
<protein>
    <submittedName>
        <fullName evidence="1">Uncharacterized protein</fullName>
    </submittedName>
</protein>
<evidence type="ECO:0000313" key="1">
    <source>
        <dbReference type="EMBL" id="RIV43404.1"/>
    </source>
</evidence>
<name>A0A3A1NHW3_9FLAO</name>
<reference evidence="1 2" key="1">
    <citation type="submission" date="2018-08" db="EMBL/GenBank/DDBJ databases">
        <title>Proposal of Muricauda 72 sp.nov. and Muricauda NH166 sp.nov., isolated from seawater.</title>
        <authorList>
            <person name="Cheng H."/>
            <person name="Wu Y.-H."/>
            <person name="Guo L.-L."/>
            <person name="Xu X.-W."/>
        </authorList>
    </citation>
    <scope>NUCLEOTIDE SEQUENCE [LARGE SCALE GENOMIC DNA]</scope>
    <source>
        <strain evidence="1 2">72</strain>
    </source>
</reference>
<dbReference type="Proteomes" id="UP000266691">
    <property type="component" value="Unassembled WGS sequence"/>
</dbReference>
<dbReference type="EMBL" id="QXFI01000031">
    <property type="protein sequence ID" value="RIV43404.1"/>
    <property type="molecule type" value="Genomic_DNA"/>
</dbReference>
<sequence>MLIEICIDKMKYEFLKVITMKAKITNSSLLILLILFSVSCKNDETKEIALADETTEVELPNISDAHFELALQAVQNKDNLKAAEEIQKGKEGLINESGRVILTLKGKDQLDSAVFNLDQMAETLKNGGTVEMNKLREAILEAELVIKHNYLVTEDYYVLTSTKNKEENEVRDVFNNNMEALDAFNKDLKADNKDTAKKLYTEGEELGKEYKEWLEKVKVHNAKTSDFLESEIFEGNLPLR</sequence>
<gene>
    <name evidence="1" type="ORF">D2V05_13355</name>
</gene>
<comment type="caution">
    <text evidence="1">The sequence shown here is derived from an EMBL/GenBank/DDBJ whole genome shotgun (WGS) entry which is preliminary data.</text>
</comment>